<evidence type="ECO:0000313" key="1">
    <source>
        <dbReference type="EMBL" id="ROZ62855.1"/>
    </source>
</evidence>
<keyword evidence="2" id="KW-1185">Reference proteome</keyword>
<evidence type="ECO:0000313" key="2">
    <source>
        <dbReference type="Proteomes" id="UP000270616"/>
    </source>
</evidence>
<gene>
    <name evidence="1" type="ORF">EDL96_08770</name>
</gene>
<dbReference type="Proteomes" id="UP000270616">
    <property type="component" value="Unassembled WGS sequence"/>
</dbReference>
<organism evidence="1 2">
    <name type="scientific">Kocuria soli</name>
    <dbReference type="NCBI Taxonomy" id="2485125"/>
    <lineage>
        <taxon>Bacteria</taxon>
        <taxon>Bacillati</taxon>
        <taxon>Actinomycetota</taxon>
        <taxon>Actinomycetes</taxon>
        <taxon>Micrococcales</taxon>
        <taxon>Micrococcaceae</taxon>
        <taxon>Kocuria</taxon>
    </lineage>
</organism>
<protein>
    <submittedName>
        <fullName evidence="1">Uncharacterized protein</fullName>
    </submittedName>
</protein>
<accession>A0A3N4AAV8</accession>
<dbReference type="EMBL" id="RKMF01000010">
    <property type="protein sequence ID" value="ROZ62855.1"/>
    <property type="molecule type" value="Genomic_DNA"/>
</dbReference>
<proteinExistence type="predicted"/>
<reference evidence="1 2" key="1">
    <citation type="submission" date="2018-10" db="EMBL/GenBank/DDBJ databases">
        <title>Kocuria sp. M5W7-7, whole genome shotgun sequence.</title>
        <authorList>
            <person name="Tuo L."/>
        </authorList>
    </citation>
    <scope>NUCLEOTIDE SEQUENCE [LARGE SCALE GENOMIC DNA]</scope>
    <source>
        <strain evidence="1 2">M5W7-7</strain>
    </source>
</reference>
<comment type="caution">
    <text evidence="1">The sequence shown here is derived from an EMBL/GenBank/DDBJ whole genome shotgun (WGS) entry which is preliminary data.</text>
</comment>
<dbReference type="AlphaFoldDB" id="A0A3N4AAV8"/>
<name>A0A3N4AAV8_9MICC</name>
<sequence length="77" mass="8075">MRGRQFLQEIDQPGQVVDLLSHVRCSGPGGDGDLVSSELRGFNGPIGTVLLKTANGDVRTCRAPSGLRGEGGRVSLL</sequence>